<name>A0A6H1Z7T5_9ZZZZ</name>
<reference evidence="1" key="1">
    <citation type="submission" date="2020-03" db="EMBL/GenBank/DDBJ databases">
        <title>The deep terrestrial virosphere.</title>
        <authorList>
            <person name="Holmfeldt K."/>
            <person name="Nilsson E."/>
            <person name="Simone D."/>
            <person name="Lopez-Fernandez M."/>
            <person name="Wu X."/>
            <person name="de Brujin I."/>
            <person name="Lundin D."/>
            <person name="Andersson A."/>
            <person name="Bertilsson S."/>
            <person name="Dopson M."/>
        </authorList>
    </citation>
    <scope>NUCLEOTIDE SEQUENCE</scope>
    <source>
        <strain evidence="2">MM171A00328</strain>
        <strain evidence="1">MM171B00216</strain>
    </source>
</reference>
<protein>
    <submittedName>
        <fullName evidence="1">Uncharacterized protein</fullName>
    </submittedName>
</protein>
<organism evidence="1">
    <name type="scientific">viral metagenome</name>
    <dbReference type="NCBI Taxonomy" id="1070528"/>
    <lineage>
        <taxon>unclassified sequences</taxon>
        <taxon>metagenomes</taxon>
        <taxon>organismal metagenomes</taxon>
    </lineage>
</organism>
<sequence>MPEFRATVKRPKGSISARVIKADGTIVEIGTIAGEGRDAPENLEKGRKARERLNAMLKKELKEERHG</sequence>
<gene>
    <name evidence="2" type="ORF">MM171A00328_0045</name>
    <name evidence="1" type="ORF">MM171B00216_0019</name>
</gene>
<evidence type="ECO:0000313" key="1">
    <source>
        <dbReference type="EMBL" id="QJA43519.1"/>
    </source>
</evidence>
<dbReference type="EMBL" id="MT143698">
    <property type="protein sequence ID" value="QJB00680.1"/>
    <property type="molecule type" value="Genomic_DNA"/>
</dbReference>
<dbReference type="EMBL" id="MT143888">
    <property type="protein sequence ID" value="QJA43519.1"/>
    <property type="molecule type" value="Genomic_DNA"/>
</dbReference>
<proteinExistence type="predicted"/>
<evidence type="ECO:0000313" key="2">
    <source>
        <dbReference type="EMBL" id="QJB00680.1"/>
    </source>
</evidence>
<accession>A0A6H1Z7T5</accession>
<dbReference type="AlphaFoldDB" id="A0A6H1Z7T5"/>